<protein>
    <submittedName>
        <fullName evidence="1">Uncharacterized protein</fullName>
    </submittedName>
</protein>
<accession>A0A9X0CEU7</accession>
<evidence type="ECO:0000313" key="2">
    <source>
        <dbReference type="Proteomes" id="UP001163046"/>
    </source>
</evidence>
<proteinExistence type="predicted"/>
<gene>
    <name evidence="1" type="ORF">OS493_018335</name>
</gene>
<name>A0A9X0CEU7_9CNID</name>
<evidence type="ECO:0000313" key="1">
    <source>
        <dbReference type="EMBL" id="KAJ7333159.1"/>
    </source>
</evidence>
<dbReference type="EMBL" id="MU827787">
    <property type="protein sequence ID" value="KAJ7333159.1"/>
    <property type="molecule type" value="Genomic_DNA"/>
</dbReference>
<comment type="caution">
    <text evidence="1">The sequence shown here is derived from an EMBL/GenBank/DDBJ whole genome shotgun (WGS) entry which is preliminary data.</text>
</comment>
<organism evidence="1 2">
    <name type="scientific">Desmophyllum pertusum</name>
    <dbReference type="NCBI Taxonomy" id="174260"/>
    <lineage>
        <taxon>Eukaryota</taxon>
        <taxon>Metazoa</taxon>
        <taxon>Cnidaria</taxon>
        <taxon>Anthozoa</taxon>
        <taxon>Hexacorallia</taxon>
        <taxon>Scleractinia</taxon>
        <taxon>Caryophylliina</taxon>
        <taxon>Caryophylliidae</taxon>
        <taxon>Desmophyllum</taxon>
    </lineage>
</organism>
<keyword evidence="2" id="KW-1185">Reference proteome</keyword>
<sequence length="175" mass="19839">MNCMHYVEVVTKHLNRSLFPNVRKNELQKEPQLIDEGCHAFWRSKGEETTPSGMTLQYPRANLARKTVLSGQTKAKSITNLLDNCSWDREPLLPKEVTSSWHTNTTAGDVTHVLMQGNAEFKSECPCEDTGSTSLMQNISEDLSECLPCCLHKPPNGVGLIREWSICRWWTCPDM</sequence>
<reference evidence="1" key="1">
    <citation type="submission" date="2023-01" db="EMBL/GenBank/DDBJ databases">
        <title>Genome assembly of the deep-sea coral Lophelia pertusa.</title>
        <authorList>
            <person name="Herrera S."/>
            <person name="Cordes E."/>
        </authorList>
    </citation>
    <scope>NUCLEOTIDE SEQUENCE</scope>
    <source>
        <strain evidence="1">USNM1676648</strain>
        <tissue evidence="1">Polyp</tissue>
    </source>
</reference>
<dbReference type="Proteomes" id="UP001163046">
    <property type="component" value="Unassembled WGS sequence"/>
</dbReference>
<dbReference type="AlphaFoldDB" id="A0A9X0CEU7"/>